<evidence type="ECO:0000313" key="11">
    <source>
        <dbReference type="Proteomes" id="UP000309454"/>
    </source>
</evidence>
<dbReference type="PANTHER" id="PTHR42859:SF10">
    <property type="entry name" value="DIMETHYLSULFOXIDE REDUCTASE CHAIN B"/>
    <property type="match status" value="1"/>
</dbReference>
<evidence type="ECO:0000256" key="3">
    <source>
        <dbReference type="ARBA" id="ARBA00022723"/>
    </source>
</evidence>
<keyword evidence="3" id="KW-0479">Metal-binding</keyword>
<evidence type="ECO:0000313" key="10">
    <source>
        <dbReference type="EMBL" id="TJW12467.1"/>
    </source>
</evidence>
<sequence length="195" mass="20110">MGKLGAAAAVCAMALMGASLLGATQRPGGLLRPPGALSPEGFAARCVRCGRCIEACPHRAIHAAPLSAGADASTPCIEPRQQACALCADFPCAAACPTGALVGPRSMREVRMGTAVVNEERCLSYRAMRCEVCYRACPLIDEAISIDYRQREGDAIHAVFAPVVHEDACAGCGLCVQRCPVDDPGPAISVALAEG</sequence>
<feature type="chain" id="PRO_5038234096" evidence="7">
    <location>
        <begin position="24"/>
        <end position="195"/>
    </location>
</feature>
<evidence type="ECO:0000256" key="1">
    <source>
        <dbReference type="ARBA" id="ARBA00022448"/>
    </source>
</evidence>
<keyword evidence="1" id="KW-0813">Transport</keyword>
<accession>A0A3N0ABI3</accession>
<dbReference type="OrthoDB" id="9800445at2"/>
<name>A0A3N0ABI3_9ACTN</name>
<protein>
    <submittedName>
        <fullName evidence="10">4Fe-4S dicluster domain-containing protein</fullName>
    </submittedName>
    <submittedName>
        <fullName evidence="9">Ferredoxin-type protein NapG</fullName>
    </submittedName>
</protein>
<dbReference type="InterPro" id="IPR017900">
    <property type="entry name" value="4Fe4S_Fe_S_CS"/>
</dbReference>
<dbReference type="Pfam" id="PF12838">
    <property type="entry name" value="Fer4_7"/>
    <property type="match status" value="2"/>
</dbReference>
<keyword evidence="6" id="KW-0411">Iron-sulfur</keyword>
<dbReference type="Proteomes" id="UP000530850">
    <property type="component" value="Unassembled WGS sequence"/>
</dbReference>
<evidence type="ECO:0000256" key="4">
    <source>
        <dbReference type="ARBA" id="ARBA00022982"/>
    </source>
</evidence>
<dbReference type="PANTHER" id="PTHR42859">
    <property type="entry name" value="OXIDOREDUCTASE"/>
    <property type="match status" value="1"/>
</dbReference>
<dbReference type="GeneID" id="93357121"/>
<evidence type="ECO:0000313" key="12">
    <source>
        <dbReference type="Proteomes" id="UP000530850"/>
    </source>
</evidence>
<evidence type="ECO:0000256" key="2">
    <source>
        <dbReference type="ARBA" id="ARBA00022485"/>
    </source>
</evidence>
<dbReference type="EMBL" id="JACHYA010000001">
    <property type="protein sequence ID" value="MBB3170286.1"/>
    <property type="molecule type" value="Genomic_DNA"/>
</dbReference>
<keyword evidence="7" id="KW-0732">Signal</keyword>
<dbReference type="RefSeq" id="WP_123185815.1">
    <property type="nucleotide sequence ID" value="NZ_CANPEU010000009.1"/>
</dbReference>
<dbReference type="PROSITE" id="PS51379">
    <property type="entry name" value="4FE4S_FER_2"/>
    <property type="match status" value="3"/>
</dbReference>
<feature type="domain" description="4Fe-4S ferredoxin-type" evidence="8">
    <location>
        <begin position="113"/>
        <end position="149"/>
    </location>
</feature>
<evidence type="ECO:0000256" key="6">
    <source>
        <dbReference type="ARBA" id="ARBA00023014"/>
    </source>
</evidence>
<feature type="domain" description="4Fe-4S ferredoxin-type" evidence="8">
    <location>
        <begin position="160"/>
        <end position="189"/>
    </location>
</feature>
<keyword evidence="5" id="KW-0408">Iron</keyword>
<feature type="domain" description="4Fe-4S ferredoxin-type" evidence="8">
    <location>
        <begin position="37"/>
        <end position="66"/>
    </location>
</feature>
<dbReference type="InterPro" id="IPR050294">
    <property type="entry name" value="RnfB_subfamily"/>
</dbReference>
<keyword evidence="11" id="KW-1185">Reference proteome</keyword>
<keyword evidence="4" id="KW-0249">Electron transport</keyword>
<dbReference type="Gene3D" id="3.30.70.20">
    <property type="match status" value="2"/>
</dbReference>
<dbReference type="GO" id="GO:0046872">
    <property type="term" value="F:metal ion binding"/>
    <property type="evidence" value="ECO:0007669"/>
    <property type="project" value="UniProtKB-KW"/>
</dbReference>
<proteinExistence type="predicted"/>
<dbReference type="PROSITE" id="PS00198">
    <property type="entry name" value="4FE4S_FER_1"/>
    <property type="match status" value="2"/>
</dbReference>
<dbReference type="Proteomes" id="UP000309454">
    <property type="component" value="Unassembled WGS sequence"/>
</dbReference>
<evidence type="ECO:0000256" key="5">
    <source>
        <dbReference type="ARBA" id="ARBA00023004"/>
    </source>
</evidence>
<reference evidence="9 12" key="2">
    <citation type="submission" date="2020-08" db="EMBL/GenBank/DDBJ databases">
        <title>Sequencing the genomes of 1000 actinobacteria strains.</title>
        <authorList>
            <person name="Klenk H.-P."/>
        </authorList>
    </citation>
    <scope>NUCLEOTIDE SEQUENCE [LARGE SCALE GENOMIC DNA]</scope>
    <source>
        <strain evidence="9 12">DSM 22242</strain>
    </source>
</reference>
<dbReference type="SUPFAM" id="SSF54862">
    <property type="entry name" value="4Fe-4S ferredoxins"/>
    <property type="match status" value="1"/>
</dbReference>
<comment type="caution">
    <text evidence="9">The sequence shown here is derived from an EMBL/GenBank/DDBJ whole genome shotgun (WGS) entry which is preliminary data.</text>
</comment>
<dbReference type="AlphaFoldDB" id="A0A3N0ABI3"/>
<organism evidence="9 12">
    <name type="scientific">Parvibacter caecicola</name>
    <dbReference type="NCBI Taxonomy" id="747645"/>
    <lineage>
        <taxon>Bacteria</taxon>
        <taxon>Bacillati</taxon>
        <taxon>Actinomycetota</taxon>
        <taxon>Coriobacteriia</taxon>
        <taxon>Coriobacteriales</taxon>
        <taxon>Coriobacteriaceae</taxon>
        <taxon>Parvibacter</taxon>
    </lineage>
</organism>
<feature type="signal peptide" evidence="7">
    <location>
        <begin position="1"/>
        <end position="23"/>
    </location>
</feature>
<dbReference type="GO" id="GO:0051539">
    <property type="term" value="F:4 iron, 4 sulfur cluster binding"/>
    <property type="evidence" value="ECO:0007669"/>
    <property type="project" value="UniProtKB-KW"/>
</dbReference>
<evidence type="ECO:0000259" key="8">
    <source>
        <dbReference type="PROSITE" id="PS51379"/>
    </source>
</evidence>
<gene>
    <name evidence="10" type="ORF">E5982_02420</name>
    <name evidence="9" type="ORF">FHR31_000066</name>
</gene>
<dbReference type="InterPro" id="IPR017896">
    <property type="entry name" value="4Fe4S_Fe-S-bd"/>
</dbReference>
<evidence type="ECO:0000313" key="9">
    <source>
        <dbReference type="EMBL" id="MBB3170286.1"/>
    </source>
</evidence>
<reference evidence="10 11" key="1">
    <citation type="submission" date="2019-04" db="EMBL/GenBank/DDBJ databases">
        <title>Microbes associate with the intestines of laboratory mice.</title>
        <authorList>
            <person name="Navarre W."/>
            <person name="Wong E."/>
            <person name="Huang K.C."/>
            <person name="Tropini C."/>
            <person name="Ng K."/>
            <person name="Yu B."/>
        </authorList>
    </citation>
    <scope>NUCLEOTIDE SEQUENCE [LARGE SCALE GENOMIC DNA]</scope>
    <source>
        <strain evidence="10 11">NM48_B13</strain>
    </source>
</reference>
<dbReference type="EMBL" id="SSTM01000001">
    <property type="protein sequence ID" value="TJW12467.1"/>
    <property type="molecule type" value="Genomic_DNA"/>
</dbReference>
<dbReference type="CDD" id="cd16373">
    <property type="entry name" value="DMSOR_beta_like"/>
    <property type="match status" value="1"/>
</dbReference>
<evidence type="ECO:0000256" key="7">
    <source>
        <dbReference type="SAM" id="SignalP"/>
    </source>
</evidence>
<keyword evidence="2" id="KW-0004">4Fe-4S</keyword>